<dbReference type="EMBL" id="KZ303523">
    <property type="protein sequence ID" value="PIA14025.1"/>
    <property type="molecule type" value="Genomic_DNA"/>
</dbReference>
<name>A0A2G5B4U2_COERN</name>
<gene>
    <name evidence="1" type="ORF">COEREDRAFT_89097</name>
</gene>
<evidence type="ECO:0008006" key="3">
    <source>
        <dbReference type="Google" id="ProtNLM"/>
    </source>
</evidence>
<organism evidence="1 2">
    <name type="scientific">Coemansia reversa (strain ATCC 12441 / NRRL 1564)</name>
    <dbReference type="NCBI Taxonomy" id="763665"/>
    <lineage>
        <taxon>Eukaryota</taxon>
        <taxon>Fungi</taxon>
        <taxon>Fungi incertae sedis</taxon>
        <taxon>Zoopagomycota</taxon>
        <taxon>Kickxellomycotina</taxon>
        <taxon>Kickxellomycetes</taxon>
        <taxon>Kickxellales</taxon>
        <taxon>Kickxellaceae</taxon>
        <taxon>Coemansia</taxon>
    </lineage>
</organism>
<dbReference type="SUPFAM" id="SSF52047">
    <property type="entry name" value="RNI-like"/>
    <property type="match status" value="1"/>
</dbReference>
<protein>
    <recommendedName>
        <fullName evidence="3">F-box domain-containing protein</fullName>
    </recommendedName>
</protein>
<reference evidence="1 2" key="1">
    <citation type="journal article" date="2015" name="Genome Biol. Evol.">
        <title>Phylogenomic analyses indicate that early fungi evolved digesting cell walls of algal ancestors of land plants.</title>
        <authorList>
            <person name="Chang Y."/>
            <person name="Wang S."/>
            <person name="Sekimoto S."/>
            <person name="Aerts A.L."/>
            <person name="Choi C."/>
            <person name="Clum A."/>
            <person name="LaButti K.M."/>
            <person name="Lindquist E.A."/>
            <person name="Yee Ngan C."/>
            <person name="Ohm R.A."/>
            <person name="Salamov A.A."/>
            <person name="Grigoriev I.V."/>
            <person name="Spatafora J.W."/>
            <person name="Berbee M.L."/>
        </authorList>
    </citation>
    <scope>NUCLEOTIDE SEQUENCE [LARGE SCALE GENOMIC DNA]</scope>
    <source>
        <strain evidence="1 2">NRRL 1564</strain>
    </source>
</reference>
<keyword evidence="2" id="KW-1185">Reference proteome</keyword>
<dbReference type="Proteomes" id="UP000242474">
    <property type="component" value="Unassembled WGS sequence"/>
</dbReference>
<accession>A0A2G5B4U2</accession>
<evidence type="ECO:0000313" key="2">
    <source>
        <dbReference type="Proteomes" id="UP000242474"/>
    </source>
</evidence>
<dbReference type="OrthoDB" id="5595974at2759"/>
<sequence>MLPHNIVQMIVQYVLDTPAYNLEEWKNMLSILAVCRRWRALALPCIFGQVFISTLPPGLCQHASPELYSESVCSEDNIKLVSNIGLITICNCRQMPKTLNIRIENPQNIISFINDIDRILNTFSVGWKNIDTLEFNIMLDELTVNNSNLTEDVDANLTLCTMRIVDALPNITHIELQGSFKNITCVTLVNKLVNCYSLQLQYLDSSFPLSITALQFSDKLEHLSLEFDNENEPTMPYIPACNLKYLSLRNIKNTSIWGSFYNRENPNYITFNKLKQLCLTFNPNMSEDADPTIVFRRLVFPALTDFSVEISWHARHLISRSVFPFHIKMLRVICPRGGVMVLVDVAFNTTIRRGITQYISNSGVYANLPLIPNFLAGPACFARHASFHIDAFSQITDDAAIMWTNLKELTIDSKISLKKLMCLIVEMPRLIKLEANYVVANNSVGDIIQPNVNGIKRSNVSLLSNSIQNLSICFYNMQYTNNQKVRFIEYIVKRIPSLQKLTIPKYPIDIDTFS</sequence>
<evidence type="ECO:0000313" key="1">
    <source>
        <dbReference type="EMBL" id="PIA14025.1"/>
    </source>
</evidence>
<dbReference type="AlphaFoldDB" id="A0A2G5B4U2"/>
<proteinExistence type="predicted"/>